<dbReference type="CDD" id="cd06170">
    <property type="entry name" value="LuxR_C_like"/>
    <property type="match status" value="1"/>
</dbReference>
<dbReference type="PROSITE" id="PS00622">
    <property type="entry name" value="HTH_LUXR_1"/>
    <property type="match status" value="1"/>
</dbReference>
<dbReference type="InterPro" id="IPR041664">
    <property type="entry name" value="AAA_16"/>
</dbReference>
<evidence type="ECO:0000256" key="3">
    <source>
        <dbReference type="ARBA" id="ARBA00023163"/>
    </source>
</evidence>
<dbReference type="PROSITE" id="PS50043">
    <property type="entry name" value="HTH_LUXR_2"/>
    <property type="match status" value="1"/>
</dbReference>
<feature type="region of interest" description="Disordered" evidence="4">
    <location>
        <begin position="892"/>
        <end position="916"/>
    </location>
</feature>
<sequence length="916" mass="96838">MLLERDGALGAVSAAAAAARAGSGRWVLLSAPVAGSGRTALLEEAVRRQTDGGAMQVKRARGVPEEADFPFGLIRQFLSDDEVLPFTGLSGPDEQRLCHMLVTRLGQSAAEQPVLVAVDDLHHADEVSRRWIGYLARRIADLPVLLVITECATPPAVVPFPPSSGTSVVLHPLSESAVGLMAREAGLDHKDTATCVEAGGGNAALVRALVSDLAEGRLSRPLSAPSHSRYRDTIAEWLRRKADPCSRHACLALAVAAEGGFHTDPMLLRRLSGLCASDRSSCERSVRRLGRLLSHPLAREAVLAAAEPGEITALRTRVAELLDESGAPAAAVAAGLLRLDRPGETWMVRALDEAAQDAIRTGHVAESAEYLRHALSGPLDPERRADLTVRLASLELPHNATAAIRRLRSGLELHSDLRERATTATALSAALVARRDTGSALRVLHQAGRAGDAELVQMVQTLGALISSHDNDAWRTAIAGLRALAPTAAPAIEPLVCGLITEYEAGAGLCSAAEAVARVRPRLALPVDPQLRTAWLGSAATLLQWADRLEEAVELTGSCLPATPVPPDLTNAGTQCLLSVRAEAALWAGAFDRVIAENGPLVEATAGQGVRLPHLTAMVAIARYETGGRREAWRTVNLVGPPPGHDSSWEWNEVRYVRALLHAADHDWRAALDDYLACGAGQRAHDFVSPVATPWRSGAAIALVRLGQREAARELAEEEVRHARTWGTARTVGRALRAVAAAVGGKMALCSLTEGAELLRPSPAPVELVETLVDLGAAHLEAGNRRKGREALREAHAVALRLSAPAAENGEPGGATRLLAMVDDALRAAGARKRNSGHTLTPAERRVAELAAGGRTNIQISAALCLTRRTVETHLTNAYRKLRIARRAQLASAMGREEPTADLGTGAGDPGSRGGA</sequence>
<evidence type="ECO:0000256" key="2">
    <source>
        <dbReference type="ARBA" id="ARBA00023125"/>
    </source>
</evidence>
<dbReference type="InterPro" id="IPR036388">
    <property type="entry name" value="WH-like_DNA-bd_sf"/>
</dbReference>
<gene>
    <name evidence="6" type="ORF">WKI68_02395</name>
</gene>
<organism evidence="6 7">
    <name type="scientific">Streptomyces caledonius</name>
    <dbReference type="NCBI Taxonomy" id="3134107"/>
    <lineage>
        <taxon>Bacteria</taxon>
        <taxon>Bacillati</taxon>
        <taxon>Actinomycetota</taxon>
        <taxon>Actinomycetes</taxon>
        <taxon>Kitasatosporales</taxon>
        <taxon>Streptomycetaceae</taxon>
        <taxon>Streptomyces</taxon>
    </lineage>
</organism>
<dbReference type="PRINTS" id="PR00038">
    <property type="entry name" value="HTHLUXR"/>
</dbReference>
<proteinExistence type="predicted"/>
<dbReference type="InterPro" id="IPR016032">
    <property type="entry name" value="Sig_transdc_resp-reg_C-effctor"/>
</dbReference>
<dbReference type="Pfam" id="PF00196">
    <property type="entry name" value="GerE"/>
    <property type="match status" value="1"/>
</dbReference>
<dbReference type="Pfam" id="PF13191">
    <property type="entry name" value="AAA_16"/>
    <property type="match status" value="1"/>
</dbReference>
<feature type="compositionally biased region" description="Gly residues" evidence="4">
    <location>
        <begin position="905"/>
        <end position="916"/>
    </location>
</feature>
<keyword evidence="1" id="KW-0805">Transcription regulation</keyword>
<dbReference type="SMART" id="SM00421">
    <property type="entry name" value="HTH_LUXR"/>
    <property type="match status" value="1"/>
</dbReference>
<name>A0ABU8TYA6_9ACTN</name>
<dbReference type="InterPro" id="IPR000792">
    <property type="entry name" value="Tscrpt_reg_LuxR_C"/>
</dbReference>
<dbReference type="PANTHER" id="PTHR44688:SF16">
    <property type="entry name" value="DNA-BINDING TRANSCRIPTIONAL ACTIVATOR DEVR_DOSR"/>
    <property type="match status" value="1"/>
</dbReference>
<dbReference type="Proteomes" id="UP001382904">
    <property type="component" value="Unassembled WGS sequence"/>
</dbReference>
<evidence type="ECO:0000313" key="6">
    <source>
        <dbReference type="EMBL" id="MEJ8640597.1"/>
    </source>
</evidence>
<keyword evidence="7" id="KW-1185">Reference proteome</keyword>
<keyword evidence="2" id="KW-0238">DNA-binding</keyword>
<evidence type="ECO:0000259" key="5">
    <source>
        <dbReference type="PROSITE" id="PS50043"/>
    </source>
</evidence>
<dbReference type="PANTHER" id="PTHR44688">
    <property type="entry name" value="DNA-BINDING TRANSCRIPTIONAL ACTIVATOR DEVR_DOSR"/>
    <property type="match status" value="1"/>
</dbReference>
<dbReference type="SUPFAM" id="SSF46894">
    <property type="entry name" value="C-terminal effector domain of the bipartite response regulators"/>
    <property type="match status" value="1"/>
</dbReference>
<evidence type="ECO:0000313" key="7">
    <source>
        <dbReference type="Proteomes" id="UP001382904"/>
    </source>
</evidence>
<dbReference type="EMBL" id="JBBKAM010000002">
    <property type="protein sequence ID" value="MEJ8640597.1"/>
    <property type="molecule type" value="Genomic_DNA"/>
</dbReference>
<comment type="caution">
    <text evidence="6">The sequence shown here is derived from an EMBL/GenBank/DDBJ whole genome shotgun (WGS) entry which is preliminary data.</text>
</comment>
<feature type="domain" description="HTH luxR-type" evidence="5">
    <location>
        <begin position="833"/>
        <end position="898"/>
    </location>
</feature>
<evidence type="ECO:0000256" key="1">
    <source>
        <dbReference type="ARBA" id="ARBA00023015"/>
    </source>
</evidence>
<evidence type="ECO:0000256" key="4">
    <source>
        <dbReference type="SAM" id="MobiDB-lite"/>
    </source>
</evidence>
<accession>A0ABU8TYA6</accession>
<protein>
    <submittedName>
        <fullName evidence="6">LuxR C-terminal-related transcriptional regulator</fullName>
    </submittedName>
</protein>
<dbReference type="Gene3D" id="1.10.10.10">
    <property type="entry name" value="Winged helix-like DNA-binding domain superfamily/Winged helix DNA-binding domain"/>
    <property type="match status" value="1"/>
</dbReference>
<keyword evidence="3" id="KW-0804">Transcription</keyword>
<reference evidence="6 7" key="1">
    <citation type="submission" date="2024-03" db="EMBL/GenBank/DDBJ databases">
        <title>Novel Streptomyces species of biotechnological and ecological value are a feature of Machair soil.</title>
        <authorList>
            <person name="Prole J.R."/>
            <person name="Goodfellow M."/>
            <person name="Allenby N."/>
            <person name="Ward A.C."/>
        </authorList>
    </citation>
    <scope>NUCLEOTIDE SEQUENCE [LARGE SCALE GENOMIC DNA]</scope>
    <source>
        <strain evidence="6 7">MS1.HAVA.3</strain>
    </source>
</reference>